<comment type="caution">
    <text evidence="2">The sequence shown here is derived from an EMBL/GenBank/DDBJ whole genome shotgun (WGS) entry which is preliminary data.</text>
</comment>
<dbReference type="SUPFAM" id="SSF50800">
    <property type="entry name" value="PK beta-barrel domain-like"/>
    <property type="match status" value="1"/>
</dbReference>
<proteinExistence type="predicted"/>
<dbReference type="GO" id="GO:0030151">
    <property type="term" value="F:molybdenum ion binding"/>
    <property type="evidence" value="ECO:0007669"/>
    <property type="project" value="InterPro"/>
</dbReference>
<dbReference type="AlphaFoldDB" id="A0A1E8PRG6"/>
<dbReference type="GO" id="GO:0030170">
    <property type="term" value="F:pyridoxal phosphate binding"/>
    <property type="evidence" value="ECO:0007669"/>
    <property type="project" value="InterPro"/>
</dbReference>
<gene>
    <name evidence="2" type="ORF">BA896_006415</name>
</gene>
<evidence type="ECO:0000259" key="1">
    <source>
        <dbReference type="PROSITE" id="PS51340"/>
    </source>
</evidence>
<dbReference type="GO" id="GO:0003824">
    <property type="term" value="F:catalytic activity"/>
    <property type="evidence" value="ECO:0007669"/>
    <property type="project" value="InterPro"/>
</dbReference>
<evidence type="ECO:0000313" key="2">
    <source>
        <dbReference type="EMBL" id="OFJ48607.1"/>
    </source>
</evidence>
<dbReference type="PANTHER" id="PTHR14237">
    <property type="entry name" value="MOLYBDOPTERIN COFACTOR SULFURASE MOSC"/>
    <property type="match status" value="1"/>
</dbReference>
<dbReference type="InterPro" id="IPR005302">
    <property type="entry name" value="MoCF_Sase_C"/>
</dbReference>
<organism evidence="2 3">
    <name type="scientific">Janthinobacterium lividum</name>
    <dbReference type="NCBI Taxonomy" id="29581"/>
    <lineage>
        <taxon>Bacteria</taxon>
        <taxon>Pseudomonadati</taxon>
        <taxon>Pseudomonadota</taxon>
        <taxon>Betaproteobacteria</taxon>
        <taxon>Burkholderiales</taxon>
        <taxon>Oxalobacteraceae</taxon>
        <taxon>Janthinobacterium</taxon>
    </lineage>
</organism>
<dbReference type="PROSITE" id="PS51340">
    <property type="entry name" value="MOSC"/>
    <property type="match status" value="1"/>
</dbReference>
<dbReference type="Pfam" id="PF03473">
    <property type="entry name" value="MOSC"/>
    <property type="match status" value="1"/>
</dbReference>
<accession>A0A1E8PRG6</accession>
<reference evidence="2 3" key="1">
    <citation type="submission" date="2016-10" db="EMBL/GenBank/DDBJ databases">
        <title>Updated version of Genome Assembly of Janthinobacterium lividum ERGS5:01.</title>
        <authorList>
            <person name="Kumar R."/>
            <person name="Acharya V."/>
            <person name="Singh D."/>
        </authorList>
    </citation>
    <scope>NUCLEOTIDE SEQUENCE [LARGE SCALE GENOMIC DNA]</scope>
    <source>
        <strain evidence="2 3">ERGS5:01</strain>
    </source>
</reference>
<name>A0A1E8PRG6_9BURK</name>
<dbReference type="EMBL" id="MAQB02000001">
    <property type="protein sequence ID" value="OFJ48607.1"/>
    <property type="molecule type" value="Genomic_DNA"/>
</dbReference>
<dbReference type="Pfam" id="PF03476">
    <property type="entry name" value="MOSC_N"/>
    <property type="match status" value="1"/>
</dbReference>
<dbReference type="SUPFAM" id="SSF141673">
    <property type="entry name" value="MOSC N-terminal domain-like"/>
    <property type="match status" value="1"/>
</dbReference>
<dbReference type="Proteomes" id="UP000092634">
    <property type="component" value="Unassembled WGS sequence"/>
</dbReference>
<sequence length="283" mass="30748">MAILSDIILYPIKSCAGIHLQEAVLTHSGLMSEHVFDREWMVVDLQGRFLTQREHPCMALIVPSIKATTLELRAPGMLRLEIALGLPHPQLSPMLDVQVWDDTVRAYDCDEVTATWFSKAVGVPCRLVRFHPDVVRATSTEWTNGIAASTMFADGYPVLIAGSASLADVNDKLRAAGREALPMNRFRPNLVIGDIGAFEEDYAAFLQFGATVLTPVKPCSRCPIPSVDQATGVPGPDPLDVMHGYRAKPELDGAICFGMNAIVTEGGDERIVVGQDIGFALAF</sequence>
<dbReference type="InterPro" id="IPR005303">
    <property type="entry name" value="MOCOS_middle"/>
</dbReference>
<dbReference type="PANTHER" id="PTHR14237:SF19">
    <property type="entry name" value="MITOCHONDRIAL AMIDOXIME REDUCING COMPONENT 1"/>
    <property type="match status" value="1"/>
</dbReference>
<protein>
    <submittedName>
        <fullName evidence="2">MOSC domain-containing protein</fullName>
    </submittedName>
</protein>
<dbReference type="InterPro" id="IPR011037">
    <property type="entry name" value="Pyrv_Knase-like_insert_dom_sf"/>
</dbReference>
<evidence type="ECO:0000313" key="3">
    <source>
        <dbReference type="Proteomes" id="UP000092634"/>
    </source>
</evidence>
<feature type="domain" description="MOSC" evidence="1">
    <location>
        <begin position="125"/>
        <end position="280"/>
    </location>
</feature>